<evidence type="ECO:0000313" key="2">
    <source>
        <dbReference type="EMBL" id="SMD08987.1"/>
    </source>
</evidence>
<dbReference type="STRING" id="1121400.SAMN02746065_13136"/>
<dbReference type="PIRSF" id="PIRSF006593">
    <property type="entry name" value="UCP006593"/>
    <property type="match status" value="1"/>
</dbReference>
<dbReference type="Gene3D" id="3.40.50.10880">
    <property type="entry name" value="Uncharacterised protein PF01937, DUF89, domain 3"/>
    <property type="match status" value="1"/>
</dbReference>
<organism evidence="2 3">
    <name type="scientific">Desulfocicer vacuolatum DSM 3385</name>
    <dbReference type="NCBI Taxonomy" id="1121400"/>
    <lineage>
        <taxon>Bacteria</taxon>
        <taxon>Pseudomonadati</taxon>
        <taxon>Thermodesulfobacteriota</taxon>
        <taxon>Desulfobacteria</taxon>
        <taxon>Desulfobacterales</taxon>
        <taxon>Desulfobacteraceae</taxon>
        <taxon>Desulfocicer</taxon>
    </lineage>
</organism>
<keyword evidence="3" id="KW-1185">Reference proteome</keyword>
<gene>
    <name evidence="2" type="ORF">SAMN02746065_13136</name>
</gene>
<evidence type="ECO:0000259" key="1">
    <source>
        <dbReference type="Pfam" id="PF01937"/>
    </source>
</evidence>
<dbReference type="Proteomes" id="UP000192418">
    <property type="component" value="Unassembled WGS sequence"/>
</dbReference>
<reference evidence="2 3" key="1">
    <citation type="submission" date="2017-04" db="EMBL/GenBank/DDBJ databases">
        <authorList>
            <person name="Afonso C.L."/>
            <person name="Miller P.J."/>
            <person name="Scott M.A."/>
            <person name="Spackman E."/>
            <person name="Goraichik I."/>
            <person name="Dimitrov K.M."/>
            <person name="Suarez D.L."/>
            <person name="Swayne D.E."/>
        </authorList>
    </citation>
    <scope>NUCLEOTIDE SEQUENCE [LARGE SCALE GENOMIC DNA]</scope>
    <source>
        <strain evidence="2 3">DSM 3385</strain>
    </source>
</reference>
<accession>A0A1W2EH21</accession>
<dbReference type="Pfam" id="PF01937">
    <property type="entry name" value="ARMT1-like_dom"/>
    <property type="match status" value="1"/>
</dbReference>
<name>A0A1W2EH21_9BACT</name>
<sequence>MKIYNDCIPCLVRQSLDAARLAGDDEQMHQRVLKETLTSLTQIDLDQSPPMMAAHTQETIRRVTGDADPYNAIKKQYNGFALELYPELKKKVQASATALETALRLSIAGNIIDFGALSTLDNDKVLKTLDHALTQDVHGDLGALINAMGKARSILWLADNAGEIVCDRLVLELLDKSRVIFAVRGAPVINDATREDARVAGICDMVTVIDNGTAIPGTELKQCSKEFINAYENADLIISKGQGNYETLPHDDHRIYFLFKAKCPVVAREAGCVVGDIVVQNKENI</sequence>
<proteinExistence type="predicted"/>
<dbReference type="AlphaFoldDB" id="A0A1W2EH21"/>
<dbReference type="InterPro" id="IPR036075">
    <property type="entry name" value="ARMT-1-like_metal-bd_sf"/>
</dbReference>
<dbReference type="RefSeq" id="WP_084071547.1">
    <property type="nucleotide sequence ID" value="NZ_FWXY01000031.1"/>
</dbReference>
<dbReference type="InterPro" id="IPR002791">
    <property type="entry name" value="ARMT1-like_metal-bd"/>
</dbReference>
<dbReference type="OrthoDB" id="9796465at2"/>
<feature type="domain" description="Damage-control phosphatase ARMT1-like metal-binding" evidence="1">
    <location>
        <begin position="4"/>
        <end position="276"/>
    </location>
</feature>
<dbReference type="EMBL" id="FWXY01000031">
    <property type="protein sequence ID" value="SMD08987.1"/>
    <property type="molecule type" value="Genomic_DNA"/>
</dbReference>
<protein>
    <recommendedName>
        <fullName evidence="1">Damage-control phosphatase ARMT1-like metal-binding domain-containing protein</fullName>
    </recommendedName>
</protein>
<dbReference type="SUPFAM" id="SSF111321">
    <property type="entry name" value="AF1104-like"/>
    <property type="match status" value="1"/>
</dbReference>
<dbReference type="Gene3D" id="1.10.285.20">
    <property type="entry name" value="Uncharacterised protein PF01937, DUF89, domain 2"/>
    <property type="match status" value="1"/>
</dbReference>
<dbReference type="InterPro" id="IPR014444">
    <property type="entry name" value="PH1575-like"/>
</dbReference>
<dbReference type="Gene3D" id="1.10.8.380">
    <property type="entry name" value="Uncharacterised protein PF01937, DUF89, domain 1"/>
    <property type="match status" value="1"/>
</dbReference>
<evidence type="ECO:0000313" key="3">
    <source>
        <dbReference type="Proteomes" id="UP000192418"/>
    </source>
</evidence>